<proteinExistence type="predicted"/>
<keyword evidence="3" id="KW-1185">Reference proteome</keyword>
<accession>A0A699ZD41</accession>
<comment type="caution">
    <text evidence="2">The sequence shown here is derived from an EMBL/GenBank/DDBJ whole genome shotgun (WGS) entry which is preliminary data.</text>
</comment>
<organism evidence="2 3">
    <name type="scientific">Haematococcus lacustris</name>
    <name type="common">Green alga</name>
    <name type="synonym">Haematococcus pluvialis</name>
    <dbReference type="NCBI Taxonomy" id="44745"/>
    <lineage>
        <taxon>Eukaryota</taxon>
        <taxon>Viridiplantae</taxon>
        <taxon>Chlorophyta</taxon>
        <taxon>core chlorophytes</taxon>
        <taxon>Chlorophyceae</taxon>
        <taxon>CS clade</taxon>
        <taxon>Chlamydomonadales</taxon>
        <taxon>Haematococcaceae</taxon>
        <taxon>Haematococcus</taxon>
    </lineage>
</organism>
<sequence length="138" mass="14689">MEACNHSSPPQCGALVLGARTHRQEASKAVPQSQKQPHVPRAADLVAGATTASVSIGKSPETTRLYTPTSSTWWGTQPAKQRIVRGSTSQGSSSTLFTKQLLPIRCCNVLAHVRTSSPLKSSWASSARLQPKVEASPK</sequence>
<dbReference type="AlphaFoldDB" id="A0A699ZD41"/>
<dbReference type="EMBL" id="BLLF01001112">
    <property type="protein sequence ID" value="GFH17209.1"/>
    <property type="molecule type" value="Genomic_DNA"/>
</dbReference>
<evidence type="ECO:0000256" key="1">
    <source>
        <dbReference type="SAM" id="MobiDB-lite"/>
    </source>
</evidence>
<dbReference type="Proteomes" id="UP000485058">
    <property type="component" value="Unassembled WGS sequence"/>
</dbReference>
<protein>
    <submittedName>
        <fullName evidence="2">Uncharacterized protein</fullName>
    </submittedName>
</protein>
<feature type="region of interest" description="Disordered" evidence="1">
    <location>
        <begin position="117"/>
        <end position="138"/>
    </location>
</feature>
<feature type="compositionally biased region" description="Low complexity" evidence="1">
    <location>
        <begin position="117"/>
        <end position="126"/>
    </location>
</feature>
<evidence type="ECO:0000313" key="3">
    <source>
        <dbReference type="Proteomes" id="UP000485058"/>
    </source>
</evidence>
<reference evidence="2 3" key="1">
    <citation type="submission" date="2020-02" db="EMBL/GenBank/DDBJ databases">
        <title>Draft genome sequence of Haematococcus lacustris strain NIES-144.</title>
        <authorList>
            <person name="Morimoto D."/>
            <person name="Nakagawa S."/>
            <person name="Yoshida T."/>
            <person name="Sawayama S."/>
        </authorList>
    </citation>
    <scope>NUCLEOTIDE SEQUENCE [LARGE SCALE GENOMIC DNA]</scope>
    <source>
        <strain evidence="2 3">NIES-144</strain>
    </source>
</reference>
<name>A0A699ZD41_HAELA</name>
<evidence type="ECO:0000313" key="2">
    <source>
        <dbReference type="EMBL" id="GFH17209.1"/>
    </source>
</evidence>
<gene>
    <name evidence="2" type="ORF">HaLaN_13789</name>
</gene>